<organism evidence="2">
    <name type="scientific">Picea sitchensis</name>
    <name type="common">Sitka spruce</name>
    <name type="synonym">Pinus sitchensis</name>
    <dbReference type="NCBI Taxonomy" id="3332"/>
    <lineage>
        <taxon>Eukaryota</taxon>
        <taxon>Viridiplantae</taxon>
        <taxon>Streptophyta</taxon>
        <taxon>Embryophyta</taxon>
        <taxon>Tracheophyta</taxon>
        <taxon>Spermatophyta</taxon>
        <taxon>Pinopsida</taxon>
        <taxon>Pinidae</taxon>
        <taxon>Conifers I</taxon>
        <taxon>Pinales</taxon>
        <taxon>Pinaceae</taxon>
        <taxon>Picea</taxon>
    </lineage>
</organism>
<feature type="compositionally biased region" description="Polar residues" evidence="1">
    <location>
        <begin position="288"/>
        <end position="306"/>
    </location>
</feature>
<feature type="region of interest" description="Disordered" evidence="1">
    <location>
        <begin position="388"/>
        <end position="407"/>
    </location>
</feature>
<dbReference type="EMBL" id="EF678671">
    <property type="protein sequence ID" value="ABR18402.1"/>
    <property type="molecule type" value="mRNA"/>
</dbReference>
<dbReference type="OMA" id="YPKNVNQ"/>
<feature type="compositionally biased region" description="Polar residues" evidence="1">
    <location>
        <begin position="339"/>
        <end position="375"/>
    </location>
</feature>
<evidence type="ECO:0000256" key="1">
    <source>
        <dbReference type="SAM" id="MobiDB-lite"/>
    </source>
</evidence>
<feature type="region of interest" description="Disordered" evidence="1">
    <location>
        <begin position="446"/>
        <end position="549"/>
    </location>
</feature>
<feature type="compositionally biased region" description="Low complexity" evidence="1">
    <location>
        <begin position="329"/>
        <end position="338"/>
    </location>
</feature>
<reference evidence="2" key="1">
    <citation type="submission" date="2007-06" db="EMBL/GenBank/DDBJ databases">
        <title>Full length cDNA sequences from Sitka Spruce (Picea sitchensis).</title>
        <authorList>
            <person name="Ralph S.G."/>
            <person name="Chun H.E."/>
            <person name="Liao N."/>
            <person name="Ali J."/>
            <person name="Reid K."/>
            <person name="Kolosova N."/>
            <person name="Cooper N."/>
            <person name="Cullis C."/>
            <person name="Jancsik S."/>
            <person name="Moore R."/>
            <person name="Mayo M."/>
            <person name="Wagner S."/>
            <person name="Holt R.A."/>
            <person name="Jones S.J.M."/>
            <person name="Marra M.A."/>
            <person name="Ritland C.E."/>
            <person name="Ritland K."/>
            <person name="Bohlmann J."/>
        </authorList>
    </citation>
    <scope>NUCLEOTIDE SEQUENCE</scope>
    <source>
        <tissue evidence="2">Bark</tissue>
    </source>
</reference>
<feature type="region of interest" description="Disordered" evidence="1">
    <location>
        <begin position="1"/>
        <end position="25"/>
    </location>
</feature>
<protein>
    <recommendedName>
        <fullName evidence="3">Mediator of RNA polymerase II transcription subunit 8</fullName>
    </recommendedName>
</protein>
<name>B8LRX2_PICSI</name>
<dbReference type="InterPro" id="IPR038795">
    <property type="entry name" value="MED8_plant"/>
</dbReference>
<feature type="compositionally biased region" description="Polar residues" evidence="1">
    <location>
        <begin position="388"/>
        <end position="401"/>
    </location>
</feature>
<dbReference type="GO" id="GO:0016592">
    <property type="term" value="C:mediator complex"/>
    <property type="evidence" value="ECO:0007669"/>
    <property type="project" value="InterPro"/>
</dbReference>
<dbReference type="AlphaFoldDB" id="B8LRX2"/>
<feature type="region of interest" description="Disordered" evidence="1">
    <location>
        <begin position="263"/>
        <end position="375"/>
    </location>
</feature>
<evidence type="ECO:0000313" key="2">
    <source>
        <dbReference type="EMBL" id="ABR18402.1"/>
    </source>
</evidence>
<feature type="compositionally biased region" description="Polar residues" evidence="1">
    <location>
        <begin position="455"/>
        <end position="539"/>
    </location>
</feature>
<accession>B8LRX2</accession>
<feature type="compositionally biased region" description="Polar residues" evidence="1">
    <location>
        <begin position="312"/>
        <end position="321"/>
    </location>
</feature>
<evidence type="ECO:0008006" key="3">
    <source>
        <dbReference type="Google" id="ProtNLM"/>
    </source>
</evidence>
<dbReference type="PANTHER" id="PTHR35552:SF1">
    <property type="entry name" value="MEDIATOR OF RNA POLYMERASE II TRANSCRIPTION SUBUNIT 8"/>
    <property type="match status" value="1"/>
</dbReference>
<proteinExistence type="evidence at transcript level"/>
<dbReference type="PANTHER" id="PTHR35552">
    <property type="entry name" value="MEDIATOR OF RNA POLYMERASE II TRANSCRIPTION SUBUNIT 8"/>
    <property type="match status" value="1"/>
</dbReference>
<sequence length="549" mass="58835">MAANPKAAGQAHAPPPPPLPQLNPGLQQQLNLEDVRHRAQDLLNAISRIRQHLEANQNVKWQDVLGQFSVVNMGLVTIVEDIKKVSKAFVVYPKNVNQENSTKLPVMLSSKLLPEMELEETARKEQILGGLLSLPVLTQVEKLKSRIDAIGAACSCAEKTINDSRKVYELGTRHTPGSITPLDKVQVAKIEEQEKLLRAAANHGEALRLPVDQRIEPTVLPSHLESGLASVDGDTSFVEATGALYSKNSSSASPSIVVTNPGASHPVASATQPIGRSAPSPMAGTGGISTDNTTASPMQYANSPRSGPSMMNVPSPQQQQRAKVPHIPQQPQSYPSQQLRAQPTHANIQTHIPPSQEQQNQLQAKHQQERPSYQNYGSRQFLPGSAQQHGITTNTSAQGSQSKHHVSVTGNPANLYGGNTNFSSSQMFNVPSGYPRSLSQQAFPETGYNVGASGGSQSSTNMVLSQQHGGPSNFPTYSNPQFSGQSNLSSANLPLGGSSTFTGLPNHPSNFPNIVNLTQNPLHGQSNYGNAPNPTQNPNYGHPRQPPPQ</sequence>